<evidence type="ECO:0000256" key="1">
    <source>
        <dbReference type="ARBA" id="ARBA00022679"/>
    </source>
</evidence>
<dbReference type="Proteomes" id="UP001209229">
    <property type="component" value="Unassembled WGS sequence"/>
</dbReference>
<protein>
    <submittedName>
        <fullName evidence="3">Glycosyltransferase family 4 protein</fullName>
    </submittedName>
</protein>
<dbReference type="Gene3D" id="3.40.50.2000">
    <property type="entry name" value="Glycogen Phosphorylase B"/>
    <property type="match status" value="2"/>
</dbReference>
<evidence type="ECO:0000313" key="4">
    <source>
        <dbReference type="Proteomes" id="UP001209229"/>
    </source>
</evidence>
<dbReference type="RefSeq" id="WP_301192761.1">
    <property type="nucleotide sequence ID" value="NZ_JAPDPJ010000088.1"/>
</dbReference>
<dbReference type="InterPro" id="IPR001296">
    <property type="entry name" value="Glyco_trans_1"/>
</dbReference>
<reference evidence="3" key="1">
    <citation type="submission" date="2022-10" db="EMBL/GenBank/DDBJ databases">
        <authorList>
            <person name="Yu W.X."/>
        </authorList>
    </citation>
    <scope>NUCLEOTIDE SEQUENCE</scope>
    <source>
        <strain evidence="3">AAT</strain>
    </source>
</reference>
<gene>
    <name evidence="3" type="ORF">OM075_22250</name>
</gene>
<dbReference type="PANTHER" id="PTHR46401:SF2">
    <property type="entry name" value="GLYCOSYLTRANSFERASE WBBK-RELATED"/>
    <property type="match status" value="1"/>
</dbReference>
<name>A0AAE3M8U5_9BACT</name>
<dbReference type="GO" id="GO:0009103">
    <property type="term" value="P:lipopolysaccharide biosynthetic process"/>
    <property type="evidence" value="ECO:0007669"/>
    <property type="project" value="TreeGrafter"/>
</dbReference>
<evidence type="ECO:0000259" key="2">
    <source>
        <dbReference type="Pfam" id="PF00534"/>
    </source>
</evidence>
<dbReference type="CDD" id="cd03809">
    <property type="entry name" value="GT4_MtfB-like"/>
    <property type="match status" value="1"/>
</dbReference>
<dbReference type="PANTHER" id="PTHR46401">
    <property type="entry name" value="GLYCOSYLTRANSFERASE WBBK-RELATED"/>
    <property type="match status" value="1"/>
</dbReference>
<dbReference type="AlphaFoldDB" id="A0AAE3M8U5"/>
<dbReference type="GO" id="GO:0016757">
    <property type="term" value="F:glycosyltransferase activity"/>
    <property type="evidence" value="ECO:0007669"/>
    <property type="project" value="InterPro"/>
</dbReference>
<keyword evidence="4" id="KW-1185">Reference proteome</keyword>
<proteinExistence type="predicted"/>
<evidence type="ECO:0000313" key="3">
    <source>
        <dbReference type="EMBL" id="MCW3789203.1"/>
    </source>
</evidence>
<feature type="domain" description="Glycosyl transferase family 1" evidence="2">
    <location>
        <begin position="157"/>
        <end position="305"/>
    </location>
</feature>
<dbReference type="EMBL" id="JAPDPJ010000088">
    <property type="protein sequence ID" value="MCW3789203.1"/>
    <property type="molecule type" value="Genomic_DNA"/>
</dbReference>
<accession>A0AAE3M8U5</accession>
<keyword evidence="1" id="KW-0808">Transferase</keyword>
<dbReference type="Pfam" id="PF00534">
    <property type="entry name" value="Glycos_transf_1"/>
    <property type="match status" value="1"/>
</dbReference>
<organism evidence="3 4">
    <name type="scientific">Plebeiibacterium sediminum</name>
    <dbReference type="NCBI Taxonomy" id="2992112"/>
    <lineage>
        <taxon>Bacteria</taxon>
        <taxon>Pseudomonadati</taxon>
        <taxon>Bacteroidota</taxon>
        <taxon>Bacteroidia</taxon>
        <taxon>Marinilabiliales</taxon>
        <taxon>Marinilabiliaceae</taxon>
        <taxon>Plebeiibacterium</taxon>
    </lineage>
</organism>
<comment type="caution">
    <text evidence="3">The sequence shown here is derived from an EMBL/GenBank/DDBJ whole genome shotgun (WGS) entry which is preliminary data.</text>
</comment>
<dbReference type="SUPFAM" id="SSF53756">
    <property type="entry name" value="UDP-Glycosyltransferase/glycogen phosphorylase"/>
    <property type="match status" value="1"/>
</dbReference>
<sequence length="336" mass="38588">MNKIINYFHRKPYNFHFSIEQLFSNIQSQFSSEISCNNVILPYYSKGMLSRIKNGLFAKQKQGLINHITGDIHFITPFLSKKRTINTYHDFTFLKNSKGISRFILCFFWVYLPVKRSKYLTTISETTKQELIKYGRCKPEKIVVIPNIISNQYKAVKKTFNKECPTILHIGTTPNKNLDRLINALEGVRCNLQIIGKLNDTTTTLLKQNDINYINQFQIPEEKLRQAYIDCDLLSFCSLNEGFGLPILEAQATGRPVITSNLSSMPEVAGDAACFVDPYNTDSIKEGIEKVIANEEYRNTLISKGLENVKRFNPKVVASQYEALYNKIYSELQSNK</sequence>